<organism evidence="1 2">
    <name type="scientific">Lentibacillus persicus</name>
    <dbReference type="NCBI Taxonomy" id="640948"/>
    <lineage>
        <taxon>Bacteria</taxon>
        <taxon>Bacillati</taxon>
        <taxon>Bacillota</taxon>
        <taxon>Bacilli</taxon>
        <taxon>Bacillales</taxon>
        <taxon>Bacillaceae</taxon>
        <taxon>Lentibacillus</taxon>
    </lineage>
</organism>
<proteinExistence type="predicted"/>
<dbReference type="InterPro" id="IPR012347">
    <property type="entry name" value="Ferritin-like"/>
</dbReference>
<evidence type="ECO:0000313" key="2">
    <source>
        <dbReference type="Proteomes" id="UP000199474"/>
    </source>
</evidence>
<protein>
    <recommendedName>
        <fullName evidence="3">DUF3231 family protein</fullName>
    </recommendedName>
</protein>
<dbReference type="STRING" id="640948.SAMN05216238_101399"/>
<dbReference type="InterPro" id="IPR021617">
    <property type="entry name" value="DUF3231"/>
</dbReference>
<dbReference type="RefSeq" id="WP_090080482.1">
    <property type="nucleotide sequence ID" value="NZ_FOMR01000001.1"/>
</dbReference>
<dbReference type="EMBL" id="FOMR01000001">
    <property type="protein sequence ID" value="SFD45132.1"/>
    <property type="molecule type" value="Genomic_DNA"/>
</dbReference>
<dbReference type="Gene3D" id="1.20.1260.10">
    <property type="match status" value="2"/>
</dbReference>
<dbReference type="Pfam" id="PF11553">
    <property type="entry name" value="DUF3231"/>
    <property type="match status" value="2"/>
</dbReference>
<name>A0A1I1SFN0_9BACI</name>
<dbReference type="AlphaFoldDB" id="A0A1I1SFN0"/>
<keyword evidence="2" id="KW-1185">Reference proteome</keyword>
<evidence type="ECO:0000313" key="1">
    <source>
        <dbReference type="EMBL" id="SFD45132.1"/>
    </source>
</evidence>
<reference evidence="2" key="1">
    <citation type="submission" date="2016-10" db="EMBL/GenBank/DDBJ databases">
        <authorList>
            <person name="Varghese N."/>
            <person name="Submissions S."/>
        </authorList>
    </citation>
    <scope>NUCLEOTIDE SEQUENCE [LARGE SCALE GENOMIC DNA]</scope>
    <source>
        <strain evidence="2">DSM 22530</strain>
    </source>
</reference>
<dbReference type="Proteomes" id="UP000199474">
    <property type="component" value="Unassembled WGS sequence"/>
</dbReference>
<sequence length="355" mass="40575">MASNNWGSENDKKFGKQISEHQQNLKLNSAELSDLWSNYIGDSMFICIFEHFLEHVEDDEIKDLLLFNDGISKRHVNTISAMFVEEGIPVPTAFGTSDIYKNTPRLFDDTFMLFYIQQMAIGAFGQYSRALSSSIRQDVLDFYRQGIQELNEVFERSTHLLLDKGFIMKQPRIPYPTHVEFIDKKSFNNFITGKSRPLAGIEMKYLNLNIATNVLGKAIMMAFAQTASSQKLRNYFKNGWELSDKQIKQYRALLESNNIPAPMTMDPYITDSKVPVFSDKLMTYHVLLANQLGVENLGIAMSRTIRHDISAKYAKFIGEAGLFTSKALDMMVQNGWLEQPPLAFDRNNAVKNPEQ</sequence>
<evidence type="ECO:0008006" key="3">
    <source>
        <dbReference type="Google" id="ProtNLM"/>
    </source>
</evidence>
<dbReference type="OrthoDB" id="1675670at2"/>
<accession>A0A1I1SFN0</accession>
<gene>
    <name evidence="1" type="ORF">SAMN05216238_101399</name>
</gene>